<evidence type="ECO:0000313" key="2">
    <source>
        <dbReference type="Proteomes" id="UP000569914"/>
    </source>
</evidence>
<gene>
    <name evidence="1" type="ORF">BKA15_003970</name>
</gene>
<comment type="caution">
    <text evidence="1">The sequence shown here is derived from an EMBL/GenBank/DDBJ whole genome shotgun (WGS) entry which is preliminary data.</text>
</comment>
<keyword evidence="2" id="KW-1185">Reference proteome</keyword>
<dbReference type="Proteomes" id="UP000569914">
    <property type="component" value="Unassembled WGS sequence"/>
</dbReference>
<evidence type="ECO:0000313" key="1">
    <source>
        <dbReference type="EMBL" id="NYE72641.1"/>
    </source>
</evidence>
<dbReference type="AlphaFoldDB" id="A0A7Y9I966"/>
<organism evidence="1 2">
    <name type="scientific">Microlunatus parietis</name>
    <dbReference type="NCBI Taxonomy" id="682979"/>
    <lineage>
        <taxon>Bacteria</taxon>
        <taxon>Bacillati</taxon>
        <taxon>Actinomycetota</taxon>
        <taxon>Actinomycetes</taxon>
        <taxon>Propionibacteriales</taxon>
        <taxon>Propionibacteriaceae</taxon>
        <taxon>Microlunatus</taxon>
    </lineage>
</organism>
<reference evidence="1 2" key="1">
    <citation type="submission" date="2020-07" db="EMBL/GenBank/DDBJ databases">
        <title>Sequencing the genomes of 1000 actinobacteria strains.</title>
        <authorList>
            <person name="Klenk H.-P."/>
        </authorList>
    </citation>
    <scope>NUCLEOTIDE SEQUENCE [LARGE SCALE GENOMIC DNA]</scope>
    <source>
        <strain evidence="1 2">DSM 22083</strain>
    </source>
</reference>
<proteinExistence type="predicted"/>
<sequence length="46" mass="5170">MPRSGWEGTGLRERESAGRGAALLRTEGVTRWAQDRIAQPDLTEWT</sequence>
<dbReference type="EMBL" id="JACCBU010000001">
    <property type="protein sequence ID" value="NYE72641.1"/>
    <property type="molecule type" value="Genomic_DNA"/>
</dbReference>
<protein>
    <submittedName>
        <fullName evidence="1">Uncharacterized protein</fullName>
    </submittedName>
</protein>
<accession>A0A7Y9I966</accession>
<name>A0A7Y9I966_9ACTN</name>